<organism evidence="2 3">
    <name type="scientific">Roseofilum capinflatum BLCC-M114</name>
    <dbReference type="NCBI Taxonomy" id="3022440"/>
    <lineage>
        <taxon>Bacteria</taxon>
        <taxon>Bacillati</taxon>
        <taxon>Cyanobacteriota</taxon>
        <taxon>Cyanophyceae</taxon>
        <taxon>Desertifilales</taxon>
        <taxon>Desertifilaceae</taxon>
        <taxon>Roseofilum</taxon>
        <taxon>Roseofilum capinflatum</taxon>
    </lineage>
</organism>
<proteinExistence type="predicted"/>
<dbReference type="Pfam" id="PF01850">
    <property type="entry name" value="PIN"/>
    <property type="match status" value="1"/>
</dbReference>
<reference evidence="2 3" key="1">
    <citation type="submission" date="2023-01" db="EMBL/GenBank/DDBJ databases">
        <title>Novel diversity within Roseofilum (Cyanobacteria; Desertifilaceae) from marine benthic mats with descriptions of four novel species.</title>
        <authorList>
            <person name="Wang Y."/>
            <person name="Berthold D.E."/>
            <person name="Hu J."/>
            <person name="Lefler F.W."/>
            <person name="Laughinghouse H.D. IV."/>
        </authorList>
    </citation>
    <scope>NUCLEOTIDE SEQUENCE [LARGE SCALE GENOMIC DNA]</scope>
    <source>
        <strain evidence="2 3">BLCC-M114</strain>
    </source>
</reference>
<dbReference type="Proteomes" id="UP001235849">
    <property type="component" value="Unassembled WGS sequence"/>
</dbReference>
<dbReference type="RefSeq" id="WP_283766660.1">
    <property type="nucleotide sequence ID" value="NZ_JAQOSO010000054.1"/>
</dbReference>
<evidence type="ECO:0000313" key="2">
    <source>
        <dbReference type="EMBL" id="MDJ1174328.1"/>
    </source>
</evidence>
<evidence type="ECO:0000259" key="1">
    <source>
        <dbReference type="Pfam" id="PF01850"/>
    </source>
</evidence>
<accession>A0ABT7B583</accession>
<feature type="domain" description="PIN" evidence="1">
    <location>
        <begin position="3"/>
        <end position="64"/>
    </location>
</feature>
<keyword evidence="3" id="KW-1185">Reference proteome</keyword>
<dbReference type="InterPro" id="IPR029060">
    <property type="entry name" value="PIN-like_dom_sf"/>
</dbReference>
<name>A0ABT7B583_9CYAN</name>
<sequence length="68" mass="7735">MSYLLDTNHCSDIINGNPQVIEALKERSDSTISISIITHAELLYMADKSERVNENRKIVEAFLQNLDL</sequence>
<gene>
    <name evidence="2" type="ORF">PMG25_09520</name>
</gene>
<comment type="caution">
    <text evidence="2">The sequence shown here is derived from an EMBL/GenBank/DDBJ whole genome shotgun (WGS) entry which is preliminary data.</text>
</comment>
<dbReference type="EMBL" id="JAQOSO010000054">
    <property type="protein sequence ID" value="MDJ1174328.1"/>
    <property type="molecule type" value="Genomic_DNA"/>
</dbReference>
<dbReference type="Gene3D" id="3.40.50.1010">
    <property type="entry name" value="5'-nuclease"/>
    <property type="match status" value="1"/>
</dbReference>
<protein>
    <recommendedName>
        <fullName evidence="1">PIN domain-containing protein</fullName>
    </recommendedName>
</protein>
<dbReference type="InterPro" id="IPR002716">
    <property type="entry name" value="PIN_dom"/>
</dbReference>
<evidence type="ECO:0000313" key="3">
    <source>
        <dbReference type="Proteomes" id="UP001235849"/>
    </source>
</evidence>
<dbReference type="SUPFAM" id="SSF88723">
    <property type="entry name" value="PIN domain-like"/>
    <property type="match status" value="1"/>
</dbReference>